<accession>A0A6V7UZA8</accession>
<feature type="domain" description="EF-hand" evidence="3">
    <location>
        <begin position="39"/>
        <end position="74"/>
    </location>
</feature>
<dbReference type="InterPro" id="IPR002048">
    <property type="entry name" value="EF_hand_dom"/>
</dbReference>
<dbReference type="PANTHER" id="PTHR23048">
    <property type="entry name" value="MYOSIN LIGHT CHAIN 1, 3"/>
    <property type="match status" value="1"/>
</dbReference>
<keyword evidence="2" id="KW-0106">Calcium</keyword>
<keyword evidence="1" id="KW-0677">Repeat</keyword>
<dbReference type="SUPFAM" id="SSF47473">
    <property type="entry name" value="EF-hand"/>
    <property type="match status" value="1"/>
</dbReference>
<dbReference type="Gene3D" id="1.10.238.10">
    <property type="entry name" value="EF-hand"/>
    <property type="match status" value="2"/>
</dbReference>
<evidence type="ECO:0000313" key="4">
    <source>
        <dbReference type="EMBL" id="CAD2167896.1"/>
    </source>
</evidence>
<evidence type="ECO:0000256" key="1">
    <source>
        <dbReference type="ARBA" id="ARBA00022737"/>
    </source>
</evidence>
<gene>
    <name evidence="4" type="ORF">MENT_LOCUS19209</name>
</gene>
<dbReference type="PROSITE" id="PS00018">
    <property type="entry name" value="EF_HAND_1"/>
    <property type="match status" value="4"/>
</dbReference>
<dbReference type="InterPro" id="IPR018247">
    <property type="entry name" value="EF_Hand_1_Ca_BS"/>
</dbReference>
<dbReference type="CDD" id="cd00051">
    <property type="entry name" value="EFh"/>
    <property type="match status" value="2"/>
</dbReference>
<protein>
    <recommendedName>
        <fullName evidence="3">EF-hand domain-containing protein</fullName>
    </recommendedName>
</protein>
<sequence length="181" mass="20868">MGETQIVRNIVNDENINQQQNSNNNNRSELPQIEGLTEDQVAEFKEAFELFDKDGDGRVTAAELGIVMKSLGHSPTDQELQEMVREIDEDGNGSIELNEFVKMMSRKVKESESEKELREAFQVFDKDNDGFISHFELRFVMQNLGEDLTDFEVKEMIREADLDGDGKVNFNEFVYMMKQKV</sequence>
<feature type="domain" description="EF-hand" evidence="3">
    <location>
        <begin position="112"/>
        <end position="147"/>
    </location>
</feature>
<dbReference type="InterPro" id="IPR011992">
    <property type="entry name" value="EF-hand-dom_pair"/>
</dbReference>
<dbReference type="GO" id="GO:0005509">
    <property type="term" value="F:calcium ion binding"/>
    <property type="evidence" value="ECO:0007669"/>
    <property type="project" value="InterPro"/>
</dbReference>
<dbReference type="FunFam" id="1.10.238.10:FF:000178">
    <property type="entry name" value="Calmodulin-2 A"/>
    <property type="match status" value="1"/>
</dbReference>
<dbReference type="PANTHER" id="PTHR23048:SF0">
    <property type="entry name" value="CALMODULIN LIKE 3"/>
    <property type="match status" value="1"/>
</dbReference>
<dbReference type="GO" id="GO:0016460">
    <property type="term" value="C:myosin II complex"/>
    <property type="evidence" value="ECO:0007669"/>
    <property type="project" value="TreeGrafter"/>
</dbReference>
<dbReference type="EMBL" id="CAJEWN010000133">
    <property type="protein sequence ID" value="CAD2167896.1"/>
    <property type="molecule type" value="Genomic_DNA"/>
</dbReference>
<proteinExistence type="predicted"/>
<dbReference type="InterPro" id="IPR050230">
    <property type="entry name" value="CALM/Myosin/TropC-like"/>
</dbReference>
<reference evidence="4 5" key="1">
    <citation type="submission" date="2020-08" db="EMBL/GenBank/DDBJ databases">
        <authorList>
            <person name="Koutsovoulos G."/>
            <person name="Danchin GJ E."/>
        </authorList>
    </citation>
    <scope>NUCLEOTIDE SEQUENCE [LARGE SCALE GENOMIC DNA]</scope>
</reference>
<feature type="domain" description="EF-hand" evidence="3">
    <location>
        <begin position="148"/>
        <end position="181"/>
    </location>
</feature>
<evidence type="ECO:0000313" key="5">
    <source>
        <dbReference type="Proteomes" id="UP000580250"/>
    </source>
</evidence>
<comment type="caution">
    <text evidence="4">The sequence shown here is derived from an EMBL/GenBank/DDBJ whole genome shotgun (WGS) entry which is preliminary data.</text>
</comment>
<dbReference type="PROSITE" id="PS50222">
    <property type="entry name" value="EF_HAND_2"/>
    <property type="match status" value="4"/>
</dbReference>
<name>A0A6V7UZA8_MELEN</name>
<evidence type="ECO:0000259" key="3">
    <source>
        <dbReference type="PROSITE" id="PS50222"/>
    </source>
</evidence>
<evidence type="ECO:0000256" key="2">
    <source>
        <dbReference type="ARBA" id="ARBA00022837"/>
    </source>
</evidence>
<organism evidence="4 5">
    <name type="scientific">Meloidogyne enterolobii</name>
    <name type="common">Root-knot nematode worm</name>
    <name type="synonym">Meloidogyne mayaguensis</name>
    <dbReference type="NCBI Taxonomy" id="390850"/>
    <lineage>
        <taxon>Eukaryota</taxon>
        <taxon>Metazoa</taxon>
        <taxon>Ecdysozoa</taxon>
        <taxon>Nematoda</taxon>
        <taxon>Chromadorea</taxon>
        <taxon>Rhabditida</taxon>
        <taxon>Tylenchina</taxon>
        <taxon>Tylenchomorpha</taxon>
        <taxon>Tylenchoidea</taxon>
        <taxon>Meloidogynidae</taxon>
        <taxon>Meloidogyninae</taxon>
        <taxon>Meloidogyne</taxon>
    </lineage>
</organism>
<feature type="domain" description="EF-hand" evidence="3">
    <location>
        <begin position="75"/>
        <end position="110"/>
    </location>
</feature>
<dbReference type="OrthoDB" id="26525at2759"/>
<dbReference type="AlphaFoldDB" id="A0A6V7UZA8"/>
<dbReference type="Pfam" id="PF13499">
    <property type="entry name" value="EF-hand_7"/>
    <property type="match status" value="2"/>
</dbReference>
<dbReference type="Proteomes" id="UP000580250">
    <property type="component" value="Unassembled WGS sequence"/>
</dbReference>
<dbReference type="SMART" id="SM00054">
    <property type="entry name" value="EFh"/>
    <property type="match status" value="4"/>
</dbReference>